<dbReference type="EMBL" id="CP102294">
    <property type="protein sequence ID" value="UWN57981.1"/>
    <property type="molecule type" value="Genomic_DNA"/>
</dbReference>
<accession>A0ABY5V194</accession>
<keyword evidence="1" id="KW-0175">Coiled coil</keyword>
<dbReference type="Proteomes" id="UP001059295">
    <property type="component" value="Chromosome"/>
</dbReference>
<keyword evidence="3" id="KW-1185">Reference proteome</keyword>
<proteinExistence type="predicted"/>
<sequence length="82" mass="9801">MKCHYIYTENGEKVLIPYCWPVVLSGDMSQCTCRTEKTFAAFERERYNETVKALRAEIKDLEHENAYLNRIIKKLTKQKRKK</sequence>
<name>A0ABY5V194_9BACT</name>
<gene>
    <name evidence="2" type="ORF">NQ491_04175</name>
</gene>
<protein>
    <submittedName>
        <fullName evidence="2">Uncharacterized protein</fullName>
    </submittedName>
</protein>
<reference evidence="2" key="1">
    <citation type="journal article" date="2022" name="Cell">
        <title>Design, construction, and in vivo augmentation of a complex gut microbiome.</title>
        <authorList>
            <person name="Cheng A.G."/>
            <person name="Ho P.Y."/>
            <person name="Aranda-Diaz A."/>
            <person name="Jain S."/>
            <person name="Yu F.B."/>
            <person name="Meng X."/>
            <person name="Wang M."/>
            <person name="Iakiviak M."/>
            <person name="Nagashima K."/>
            <person name="Zhao A."/>
            <person name="Murugkar P."/>
            <person name="Patil A."/>
            <person name="Atabakhsh K."/>
            <person name="Weakley A."/>
            <person name="Yan J."/>
            <person name="Brumbaugh A.R."/>
            <person name="Higginbottom S."/>
            <person name="Dimas A."/>
            <person name="Shiver A.L."/>
            <person name="Deutschbauer A."/>
            <person name="Neff N."/>
            <person name="Sonnenburg J.L."/>
            <person name="Huang K.C."/>
            <person name="Fischbach M.A."/>
        </authorList>
    </citation>
    <scope>NUCLEOTIDE SEQUENCE</scope>
    <source>
        <strain evidence="2">AP11</strain>
    </source>
</reference>
<dbReference type="GeneID" id="82890903"/>
<evidence type="ECO:0000313" key="2">
    <source>
        <dbReference type="EMBL" id="UWN57981.1"/>
    </source>
</evidence>
<feature type="coiled-coil region" evidence="1">
    <location>
        <begin position="44"/>
        <end position="78"/>
    </location>
</feature>
<evidence type="ECO:0000256" key="1">
    <source>
        <dbReference type="SAM" id="Coils"/>
    </source>
</evidence>
<organism evidence="2 3">
    <name type="scientific">Alistipes ihumii AP11</name>
    <dbReference type="NCBI Taxonomy" id="1211813"/>
    <lineage>
        <taxon>Bacteria</taxon>
        <taxon>Pseudomonadati</taxon>
        <taxon>Bacteroidota</taxon>
        <taxon>Bacteroidia</taxon>
        <taxon>Bacteroidales</taxon>
        <taxon>Rikenellaceae</taxon>
        <taxon>Alistipes</taxon>
    </lineage>
</organism>
<evidence type="ECO:0000313" key="3">
    <source>
        <dbReference type="Proteomes" id="UP001059295"/>
    </source>
</evidence>
<dbReference type="RefSeq" id="WP_019246333.1">
    <property type="nucleotide sequence ID" value="NZ_CAPH01000015.1"/>
</dbReference>